<dbReference type="Proteomes" id="UP000051184">
    <property type="component" value="Unassembled WGS sequence"/>
</dbReference>
<keyword evidence="4 7" id="KW-0418">Kinase</keyword>
<evidence type="ECO:0000256" key="1">
    <source>
        <dbReference type="ARBA" id="ARBA00010688"/>
    </source>
</evidence>
<dbReference type="RefSeq" id="WP_058315489.1">
    <property type="nucleotide sequence ID" value="NZ_CYTO01000009.1"/>
</dbReference>
<dbReference type="AlphaFoldDB" id="A0A0P1ISV1"/>
<dbReference type="OrthoDB" id="9795789at2"/>
<dbReference type="Gene3D" id="3.40.1190.20">
    <property type="match status" value="1"/>
</dbReference>
<sequence>MILCCGEALIDMIPEPLAMSSASGADGFVPHSGGAIFNTAIALGRLNAPVAMMTGLSNDLFGQQLYDDLAKSKVDTSYLVRQDRPTTLAFVQLTDGHASYQFYDENTAGRMLTVEDMPAVPDEVKALYFGGISLASEPCGDAYAGFLEQAPEDCLIMIDPNIRPSFIEDEDRYRARLAKMMSLATIVKTSDEDLLWLSGQSVSLDQAIKDLLAAGPSVVILTEGSKGATAYLQNGTQVRVAANKVDVVDTVGAGDTFNAGVLCMLSRLDHLSRAALNTAGTDVIEEALRFGAKVAAVTVSRAGANPPWAQEL</sequence>
<keyword evidence="3" id="KW-0547">Nucleotide-binding</keyword>
<proteinExistence type="inferred from homology"/>
<dbReference type="Pfam" id="PF00294">
    <property type="entry name" value="PfkB"/>
    <property type="match status" value="1"/>
</dbReference>
<dbReference type="PROSITE" id="PS00584">
    <property type="entry name" value="PFKB_KINASES_2"/>
    <property type="match status" value="1"/>
</dbReference>
<evidence type="ECO:0000256" key="5">
    <source>
        <dbReference type="ARBA" id="ARBA00022840"/>
    </source>
</evidence>
<name>A0A0P1ISV1_9RHOB</name>
<dbReference type="GO" id="GO:0008673">
    <property type="term" value="F:2-dehydro-3-deoxygluconokinase activity"/>
    <property type="evidence" value="ECO:0007669"/>
    <property type="project" value="UniProtKB-EC"/>
</dbReference>
<comment type="similarity">
    <text evidence="1">Belongs to the carbohydrate kinase PfkB family.</text>
</comment>
<accession>A0A0P1ISV1</accession>
<dbReference type="InterPro" id="IPR050306">
    <property type="entry name" value="PfkB_Carbo_kinase"/>
</dbReference>
<keyword evidence="5" id="KW-0067">ATP-binding</keyword>
<dbReference type="EC" id="2.7.1.45" evidence="7"/>
<protein>
    <submittedName>
        <fullName evidence="7">2-dehydro-3-deoxygluconokinase</fullName>
        <ecNumber evidence="7">2.7.1.45</ecNumber>
    </submittedName>
</protein>
<feature type="domain" description="Carbohydrate kinase PfkB" evidence="6">
    <location>
        <begin position="2"/>
        <end position="307"/>
    </location>
</feature>
<dbReference type="PANTHER" id="PTHR43085">
    <property type="entry name" value="HEXOKINASE FAMILY MEMBER"/>
    <property type="match status" value="1"/>
</dbReference>
<dbReference type="SUPFAM" id="SSF53613">
    <property type="entry name" value="Ribokinase-like"/>
    <property type="match status" value="1"/>
</dbReference>
<evidence type="ECO:0000313" key="7">
    <source>
        <dbReference type="EMBL" id="CUK26618.1"/>
    </source>
</evidence>
<dbReference type="InterPro" id="IPR011611">
    <property type="entry name" value="PfkB_dom"/>
</dbReference>
<dbReference type="EMBL" id="CYUE01000020">
    <property type="protein sequence ID" value="CUK26618.1"/>
    <property type="molecule type" value="Genomic_DNA"/>
</dbReference>
<gene>
    <name evidence="7" type="primary">kdgK_2</name>
    <name evidence="7" type="ORF">TA5114_02434</name>
</gene>
<evidence type="ECO:0000256" key="2">
    <source>
        <dbReference type="ARBA" id="ARBA00022679"/>
    </source>
</evidence>
<keyword evidence="2 7" id="KW-0808">Transferase</keyword>
<evidence type="ECO:0000256" key="4">
    <source>
        <dbReference type="ARBA" id="ARBA00022777"/>
    </source>
</evidence>
<dbReference type="CDD" id="cd01167">
    <property type="entry name" value="bac_FRK"/>
    <property type="match status" value="1"/>
</dbReference>
<dbReference type="STRING" id="1715691.TA5113_01262"/>
<dbReference type="InterPro" id="IPR002173">
    <property type="entry name" value="Carboh/pur_kinase_PfkB_CS"/>
</dbReference>
<dbReference type="InterPro" id="IPR029056">
    <property type="entry name" value="Ribokinase-like"/>
</dbReference>
<dbReference type="PANTHER" id="PTHR43085:SF1">
    <property type="entry name" value="PSEUDOURIDINE KINASE-RELATED"/>
    <property type="match status" value="1"/>
</dbReference>
<evidence type="ECO:0000256" key="3">
    <source>
        <dbReference type="ARBA" id="ARBA00022741"/>
    </source>
</evidence>
<dbReference type="GO" id="GO:0005524">
    <property type="term" value="F:ATP binding"/>
    <property type="evidence" value="ECO:0007669"/>
    <property type="project" value="UniProtKB-KW"/>
</dbReference>
<reference evidence="8" key="1">
    <citation type="submission" date="2015-09" db="EMBL/GenBank/DDBJ databases">
        <authorList>
            <person name="Rodrigo-Torres Lidia"/>
            <person name="Arahal R.David."/>
        </authorList>
    </citation>
    <scope>NUCLEOTIDE SEQUENCE [LARGE SCALE GENOMIC DNA]</scope>
    <source>
        <strain evidence="8">CECT 5114</strain>
    </source>
</reference>
<evidence type="ECO:0000313" key="8">
    <source>
        <dbReference type="Proteomes" id="UP000051184"/>
    </source>
</evidence>
<evidence type="ECO:0000259" key="6">
    <source>
        <dbReference type="Pfam" id="PF00294"/>
    </source>
</evidence>
<organism evidence="7 8">
    <name type="scientific">Cognatishimia activa</name>
    <dbReference type="NCBI Taxonomy" id="1715691"/>
    <lineage>
        <taxon>Bacteria</taxon>
        <taxon>Pseudomonadati</taxon>
        <taxon>Pseudomonadota</taxon>
        <taxon>Alphaproteobacteria</taxon>
        <taxon>Rhodobacterales</taxon>
        <taxon>Paracoccaceae</taxon>
        <taxon>Cognatishimia</taxon>
    </lineage>
</organism>
<keyword evidence="8" id="KW-1185">Reference proteome</keyword>